<proteinExistence type="predicted"/>
<accession>A0A4E0RZD0</accession>
<feature type="compositionally biased region" description="Polar residues" evidence="1">
    <location>
        <begin position="318"/>
        <end position="332"/>
    </location>
</feature>
<feature type="region of interest" description="Disordered" evidence="1">
    <location>
        <begin position="314"/>
        <end position="340"/>
    </location>
</feature>
<reference evidence="2" key="1">
    <citation type="submission" date="2019-03" db="EMBL/GenBank/DDBJ databases">
        <title>Improved annotation for the trematode Fasciola hepatica.</title>
        <authorList>
            <person name="Choi Y.-J."/>
            <person name="Martin J."/>
            <person name="Mitreva M."/>
        </authorList>
    </citation>
    <scope>NUCLEOTIDE SEQUENCE [LARGE SCALE GENOMIC DNA]</scope>
</reference>
<protein>
    <recommendedName>
        <fullName evidence="4">DEP domain-containing protein</fullName>
    </recommendedName>
</protein>
<sequence>MNRRFPDTRFPHKERLHRCLQEWRESVPNAFRLSEASKWLECYFKREGGNVSTISVFLEFVKNLGLITVVEQNVLASKFYFCDEKINEIFGDTGSFILKDSRVRNDDRLPRQRTQPEFGTQPKISQTPSVFSTDLLECENWNHVDAQTWFEELITRIACLLDTNRDELVGYLQSPDSDIMCYTKTGASTVNCLGSAAHFNCTVLCRRRNSECSALERVVDAVCLACFDHLARWPNECDHKPELCGGLCAPNQMLSTALKLAHFPPEHRIPRVVEMLLELIFRVWPPCDFTSTVKKLSTNATECPSNLTTIDSPCTARTPASPTKALRSNNALKSRRKSDSVTPFLPPLATPVVDHNIPFVDDSRFLSCRPTDKRKPLPSQIRSLELNDSSLGDYQPISPIVQRCSASVAVAGESREDYSSSCQLNFTQNPVMVNRHGIDRLIDGVSAMGIRSDVFIDDPEEPGELRASVTKPRSDNHSVNQHGTGPGADNHLSDWPSARSHELTLAAHIALLFLPPFLYARLRVLTDALQRVLSNHSNLAAVLKNANDTAGALEDTFGGTLDLIAPLSAPALFSQSDRIPFGSFGCCGTNWRESLTRLLLCDTTGSMFCTPANLVKQYASAVDVNFGTRSTANKLVAWCDPWARSTDIQPFVSSSDAAIDEANCDVVLTIPLCLGSVAAASQQGRVLGRPPRSGEPAGRTFFSTDKNRLASTPMPAGDQLSFSPYRSHSTECFLTEFGSNSNNEAFRDRACSTQLPYNEVLDTSPTTAYWCTSSYNSTSDTLTSLYPKCLASLGNTAHLIKLLNQIINDRQMEPRRKMKWLSDFRKAHPDVYWRRFHDQQTSAAYLERLQRRIDAQAQPTVLERITNALRLRRQSRSRVRQQSSVSESPPRSAPL</sequence>
<feature type="region of interest" description="Disordered" evidence="1">
    <location>
        <begin position="872"/>
        <end position="895"/>
    </location>
</feature>
<evidence type="ECO:0000256" key="1">
    <source>
        <dbReference type="SAM" id="MobiDB-lite"/>
    </source>
</evidence>
<dbReference type="Proteomes" id="UP000230066">
    <property type="component" value="Unassembled WGS sequence"/>
</dbReference>
<feature type="region of interest" description="Disordered" evidence="1">
    <location>
        <begin position="456"/>
        <end position="493"/>
    </location>
</feature>
<evidence type="ECO:0000313" key="2">
    <source>
        <dbReference type="EMBL" id="THD28027.1"/>
    </source>
</evidence>
<dbReference type="AlphaFoldDB" id="A0A4E0RZD0"/>
<organism evidence="2 3">
    <name type="scientific">Fasciola hepatica</name>
    <name type="common">Liver fluke</name>
    <dbReference type="NCBI Taxonomy" id="6192"/>
    <lineage>
        <taxon>Eukaryota</taxon>
        <taxon>Metazoa</taxon>
        <taxon>Spiralia</taxon>
        <taxon>Lophotrochozoa</taxon>
        <taxon>Platyhelminthes</taxon>
        <taxon>Trematoda</taxon>
        <taxon>Digenea</taxon>
        <taxon>Plagiorchiida</taxon>
        <taxon>Echinostomata</taxon>
        <taxon>Echinostomatoidea</taxon>
        <taxon>Fasciolidae</taxon>
        <taxon>Fasciola</taxon>
    </lineage>
</organism>
<name>A0A4E0RZD0_FASHE</name>
<dbReference type="EMBL" id="JXXN02000256">
    <property type="protein sequence ID" value="THD28027.1"/>
    <property type="molecule type" value="Genomic_DNA"/>
</dbReference>
<keyword evidence="3" id="KW-1185">Reference proteome</keyword>
<evidence type="ECO:0008006" key="4">
    <source>
        <dbReference type="Google" id="ProtNLM"/>
    </source>
</evidence>
<gene>
    <name evidence="2" type="ORF">D915_001148</name>
</gene>
<feature type="compositionally biased region" description="Low complexity" evidence="1">
    <location>
        <begin position="880"/>
        <end position="895"/>
    </location>
</feature>
<comment type="caution">
    <text evidence="2">The sequence shown here is derived from an EMBL/GenBank/DDBJ whole genome shotgun (WGS) entry which is preliminary data.</text>
</comment>
<evidence type="ECO:0000313" key="3">
    <source>
        <dbReference type="Proteomes" id="UP000230066"/>
    </source>
</evidence>